<reference evidence="7 8" key="1">
    <citation type="submission" date="2015-01" db="EMBL/GenBank/DDBJ databases">
        <title>Vibrio sp. C5 JCM 19232 whole genome shotgun sequence.</title>
        <authorList>
            <person name="Sawabe T."/>
            <person name="Meirelles P."/>
            <person name="Feng G."/>
            <person name="Sayaka M."/>
            <person name="Hattori M."/>
            <person name="Ohkuma M."/>
        </authorList>
    </citation>
    <scope>NUCLEOTIDE SEQUENCE [LARGE SCALE GENOMIC DNA]</scope>
    <source>
        <strain evidence="7 8">JCM19232</strain>
    </source>
</reference>
<dbReference type="GO" id="GO:0022857">
    <property type="term" value="F:transmembrane transporter activity"/>
    <property type="evidence" value="ECO:0007669"/>
    <property type="project" value="InterPro"/>
</dbReference>
<keyword evidence="3 5" id="KW-1133">Transmembrane helix</keyword>
<feature type="transmembrane region" description="Helical" evidence="5">
    <location>
        <begin position="12"/>
        <end position="34"/>
    </location>
</feature>
<dbReference type="GO" id="GO:1990961">
    <property type="term" value="P:xenobiotic detoxification by transmembrane export across the plasma membrane"/>
    <property type="evidence" value="ECO:0007669"/>
    <property type="project" value="TreeGrafter"/>
</dbReference>
<comment type="subcellular location">
    <subcellularLocation>
        <location evidence="1">Membrane</location>
        <topology evidence="1">Multi-pass membrane protein</topology>
    </subcellularLocation>
</comment>
<feature type="transmembrane region" description="Helical" evidence="5">
    <location>
        <begin position="339"/>
        <end position="362"/>
    </location>
</feature>
<dbReference type="InterPro" id="IPR020846">
    <property type="entry name" value="MFS_dom"/>
</dbReference>
<evidence type="ECO:0000313" key="7">
    <source>
        <dbReference type="EMBL" id="GAM62186.1"/>
    </source>
</evidence>
<evidence type="ECO:0000256" key="3">
    <source>
        <dbReference type="ARBA" id="ARBA00022989"/>
    </source>
</evidence>
<comment type="caution">
    <text evidence="7">The sequence shown here is derived from an EMBL/GenBank/DDBJ whole genome shotgun (WGS) entry which is preliminary data.</text>
</comment>
<dbReference type="PANTHER" id="PTHR23502:SF75">
    <property type="entry name" value="MULTIDRUG RESISTANCE PROTEIN D"/>
    <property type="match status" value="1"/>
</dbReference>
<feature type="transmembrane region" description="Helical" evidence="5">
    <location>
        <begin position="250"/>
        <end position="268"/>
    </location>
</feature>
<dbReference type="Gene3D" id="1.20.1720.10">
    <property type="entry name" value="Multidrug resistance protein D"/>
    <property type="match status" value="1"/>
</dbReference>
<evidence type="ECO:0000256" key="1">
    <source>
        <dbReference type="ARBA" id="ARBA00004141"/>
    </source>
</evidence>
<proteinExistence type="predicted"/>
<evidence type="ECO:0000256" key="4">
    <source>
        <dbReference type="ARBA" id="ARBA00023136"/>
    </source>
</evidence>
<organism evidence="7 8">
    <name type="scientific">Vibrio ishigakensis</name>
    <dbReference type="NCBI Taxonomy" id="1481914"/>
    <lineage>
        <taxon>Bacteria</taxon>
        <taxon>Pseudomonadati</taxon>
        <taxon>Pseudomonadota</taxon>
        <taxon>Gammaproteobacteria</taxon>
        <taxon>Vibrionales</taxon>
        <taxon>Vibrionaceae</taxon>
        <taxon>Vibrio</taxon>
    </lineage>
</organism>
<dbReference type="CDD" id="cd17320">
    <property type="entry name" value="MFS_MdfA_MDR_like"/>
    <property type="match status" value="1"/>
</dbReference>
<evidence type="ECO:0000256" key="5">
    <source>
        <dbReference type="SAM" id="Phobius"/>
    </source>
</evidence>
<feature type="transmembrane region" description="Helical" evidence="5">
    <location>
        <begin position="76"/>
        <end position="94"/>
    </location>
</feature>
<evidence type="ECO:0000313" key="8">
    <source>
        <dbReference type="Proteomes" id="UP000031670"/>
    </source>
</evidence>
<dbReference type="InterPro" id="IPR001958">
    <property type="entry name" value="Tet-R_TetA/multi-R_MdtG-like"/>
</dbReference>
<dbReference type="PANTHER" id="PTHR23502">
    <property type="entry name" value="MAJOR FACILITATOR SUPERFAMILY"/>
    <property type="match status" value="1"/>
</dbReference>
<dbReference type="Proteomes" id="UP000031670">
    <property type="component" value="Unassembled WGS sequence"/>
</dbReference>
<feature type="transmembrane region" description="Helical" evidence="5">
    <location>
        <begin position="368"/>
        <end position="392"/>
    </location>
</feature>
<dbReference type="EMBL" id="BBSA01000005">
    <property type="protein sequence ID" value="GAM62186.1"/>
    <property type="molecule type" value="Genomic_DNA"/>
</dbReference>
<feature type="transmembrane region" description="Helical" evidence="5">
    <location>
        <begin position="135"/>
        <end position="154"/>
    </location>
</feature>
<evidence type="ECO:0000259" key="6">
    <source>
        <dbReference type="PROSITE" id="PS50850"/>
    </source>
</evidence>
<gene>
    <name evidence="7" type="ORF">JCM19232_5150</name>
</gene>
<dbReference type="PRINTS" id="PR01035">
    <property type="entry name" value="TCRTETA"/>
</dbReference>
<reference evidence="7 8" key="2">
    <citation type="submission" date="2015-01" db="EMBL/GenBank/DDBJ databases">
        <authorList>
            <consortium name="NBRP consortium"/>
            <person name="Sawabe T."/>
            <person name="Meirelles P."/>
            <person name="Feng G."/>
            <person name="Sayaka M."/>
            <person name="Hattori M."/>
            <person name="Ohkuma M."/>
        </authorList>
    </citation>
    <scope>NUCLEOTIDE SEQUENCE [LARGE SCALE GENOMIC DNA]</scope>
    <source>
        <strain evidence="7 8">JCM19232</strain>
    </source>
</reference>
<dbReference type="GO" id="GO:0005886">
    <property type="term" value="C:plasma membrane"/>
    <property type="evidence" value="ECO:0007669"/>
    <property type="project" value="TreeGrafter"/>
</dbReference>
<feature type="transmembrane region" description="Helical" evidence="5">
    <location>
        <begin position="106"/>
        <end position="123"/>
    </location>
</feature>
<feature type="domain" description="Major facilitator superfamily (MFS) profile" evidence="6">
    <location>
        <begin position="10"/>
        <end position="397"/>
    </location>
</feature>
<feature type="transmembrane region" description="Helical" evidence="5">
    <location>
        <begin position="46"/>
        <end position="64"/>
    </location>
</feature>
<dbReference type="AlphaFoldDB" id="A0A0B8P7C1"/>
<accession>A0A0B8P7C1</accession>
<dbReference type="Pfam" id="PF07690">
    <property type="entry name" value="MFS_1"/>
    <property type="match status" value="1"/>
</dbReference>
<sequence>MNAETFRKRPIFLACLIISIGQLSMGLVFPSLPWIAKDFSITLDQAQLLVGIYLLGFGPSQFIYGPISDSLGRKRVLLAGLLVAMAGLIAILAFSDSFEAMVLGRFLQGLGTGCCAVLARASTRDSYSGAQLPTALSYIAMAASITPLFAPVLGGFINHYFGWSMVFISLLCYVSLIWIVLALKFDETMRNRKPLPSPLGMVKQYKELVTTRYFISFSGISWLNFSLVITTISLMPFVMQNQIGMSSDEYALWALIPALGMFTGTSLSNKLRPRIGIERTLKITPVLQLCAAAWLILCPLEPLWLMLGQLIMVIGNGLALPCAQSLVMQPYRNRAGTAAALQGGGQMIVSSIVSMSLMQIGLTHVWQLGMVIGLFAVITHFNIIAGLILRYLRVNWLSIQAKTEARRARIF</sequence>
<dbReference type="SUPFAM" id="SSF103473">
    <property type="entry name" value="MFS general substrate transporter"/>
    <property type="match status" value="1"/>
</dbReference>
<evidence type="ECO:0000256" key="2">
    <source>
        <dbReference type="ARBA" id="ARBA00022692"/>
    </source>
</evidence>
<protein>
    <submittedName>
        <fullName evidence="7">Multidrug resistance protein D</fullName>
    </submittedName>
</protein>
<feature type="transmembrane region" description="Helical" evidence="5">
    <location>
        <begin position="213"/>
        <end position="238"/>
    </location>
</feature>
<keyword evidence="2 5" id="KW-0812">Transmembrane</keyword>
<keyword evidence="4 5" id="KW-0472">Membrane</keyword>
<dbReference type="PROSITE" id="PS50850">
    <property type="entry name" value="MFS"/>
    <property type="match status" value="1"/>
</dbReference>
<feature type="transmembrane region" description="Helical" evidence="5">
    <location>
        <begin position="160"/>
        <end position="183"/>
    </location>
</feature>
<dbReference type="InterPro" id="IPR036259">
    <property type="entry name" value="MFS_trans_sf"/>
</dbReference>
<name>A0A0B8P7C1_9VIBR</name>
<dbReference type="InterPro" id="IPR011701">
    <property type="entry name" value="MFS"/>
</dbReference>